<dbReference type="STRING" id="1330534.L323_13175"/>
<dbReference type="GO" id="GO:0006508">
    <property type="term" value="P:proteolysis"/>
    <property type="evidence" value="ECO:0007669"/>
    <property type="project" value="UniProtKB-KW"/>
</dbReference>
<evidence type="ECO:0000256" key="3">
    <source>
        <dbReference type="ARBA" id="ARBA00022737"/>
    </source>
</evidence>
<dbReference type="PROSITE" id="PS51892">
    <property type="entry name" value="SUBTILASE"/>
    <property type="match status" value="1"/>
</dbReference>
<dbReference type="InterPro" id="IPR036852">
    <property type="entry name" value="Peptidase_S8/S53_dom_sf"/>
</dbReference>
<comment type="similarity">
    <text evidence="1 6">Belongs to the peptidase S8 family.</text>
</comment>
<dbReference type="SUPFAM" id="SSF52743">
    <property type="entry name" value="Subtilisin-like"/>
    <property type="match status" value="1"/>
</dbReference>
<dbReference type="Proteomes" id="UP000016860">
    <property type="component" value="Unassembled WGS sequence"/>
</dbReference>
<comment type="caution">
    <text evidence="9">The sequence shown here is derived from an EMBL/GenBank/DDBJ whole genome shotgun (WGS) entry which is preliminary data.</text>
</comment>
<keyword evidence="7" id="KW-0472">Membrane</keyword>
<feature type="domain" description="SLH" evidence="8">
    <location>
        <begin position="434"/>
        <end position="497"/>
    </location>
</feature>
<dbReference type="PANTHER" id="PTHR43806">
    <property type="entry name" value="PEPTIDASE S8"/>
    <property type="match status" value="1"/>
</dbReference>
<evidence type="ECO:0000256" key="7">
    <source>
        <dbReference type="SAM" id="Phobius"/>
    </source>
</evidence>
<dbReference type="Gene3D" id="3.40.50.200">
    <property type="entry name" value="Peptidase S8/S53 domain"/>
    <property type="match status" value="1"/>
</dbReference>
<dbReference type="PATRIC" id="fig|1330534.3.peg.2614"/>
<dbReference type="PANTHER" id="PTHR43806:SF11">
    <property type="entry name" value="CEREVISIN-RELATED"/>
    <property type="match status" value="1"/>
</dbReference>
<keyword evidence="4 6" id="KW-0378">Hydrolase</keyword>
<evidence type="ECO:0000256" key="1">
    <source>
        <dbReference type="ARBA" id="ARBA00011073"/>
    </source>
</evidence>
<proteinExistence type="inferred from homology"/>
<feature type="active site" description="Charge relay system" evidence="6">
    <location>
        <position position="101"/>
    </location>
</feature>
<dbReference type="GO" id="GO:0004252">
    <property type="term" value="F:serine-type endopeptidase activity"/>
    <property type="evidence" value="ECO:0007669"/>
    <property type="project" value="UniProtKB-UniRule"/>
</dbReference>
<accession>U4QZV0</accession>
<evidence type="ECO:0000256" key="6">
    <source>
        <dbReference type="PROSITE-ProRule" id="PRU01240"/>
    </source>
</evidence>
<feature type="active site" description="Charge relay system" evidence="6">
    <location>
        <position position="260"/>
    </location>
</feature>
<dbReference type="PRINTS" id="PR00723">
    <property type="entry name" value="SUBTILISIN"/>
</dbReference>
<feature type="domain" description="SLH" evidence="8">
    <location>
        <begin position="321"/>
        <end position="384"/>
    </location>
</feature>
<keyword evidence="7" id="KW-0812">Transmembrane</keyword>
<protein>
    <submittedName>
        <fullName evidence="9">Peptidase S8</fullName>
    </submittedName>
</protein>
<evidence type="ECO:0000313" key="9">
    <source>
        <dbReference type="EMBL" id="EPR10537.1"/>
    </source>
</evidence>
<feature type="transmembrane region" description="Helical" evidence="7">
    <location>
        <begin position="40"/>
        <end position="58"/>
    </location>
</feature>
<gene>
    <name evidence="9" type="ORF">L323_13175</name>
</gene>
<sequence length="497" mass="52758">MKPTGTTSISLSQIRKALNRGGGDPASLPQGKGEYMRLRIFFAVVLTAMFLTVPALAAESEPVRVAVIDTGISETAIPKTNLSPGQNYILPNKTTADTVGHGTAIASIIVGSEAAGIKGICPEAILVPLVYYGKNQDGGTIKGDGAMMAKIIRDAVEVYDCKILNISSGVLTDTPALRDAVAWAEKQGALVISSVGNDGNDAVYYPGAYSSTLCVGAVNEANSAPADFSNSNEAVDLLAPGEKLPTATMKGNRLLATGTSFSTAYISGVVAKLMTEYPDLTTAQVRQILYASATDFGTTGYDRASGWGILNLEQALVYVRQGCLFRDVEPSKWYFDGVNKAVKLGLLQGTSAVEFSPNQPTTRAMLWMMLYRLQGLKPTKNTAIWYSDAQSWAKANGISDGTNPNGTITREQMAVMLYRYTSAFGHDLGNRGDLSKFSDADSISSYAKDALSWANAIGLINGTGTQTLSPQGSATRAQLAVTIIKFYDFVLGGIRHT</sequence>
<evidence type="ECO:0000256" key="4">
    <source>
        <dbReference type="ARBA" id="ARBA00022801"/>
    </source>
</evidence>
<dbReference type="PROSITE" id="PS51272">
    <property type="entry name" value="SLH"/>
    <property type="match status" value="2"/>
</dbReference>
<feature type="active site" description="Charge relay system" evidence="6">
    <location>
        <position position="69"/>
    </location>
</feature>
<dbReference type="InterPro" id="IPR001119">
    <property type="entry name" value="SLH_dom"/>
</dbReference>
<keyword evidence="3" id="KW-0677">Repeat</keyword>
<evidence type="ECO:0000256" key="5">
    <source>
        <dbReference type="ARBA" id="ARBA00022825"/>
    </source>
</evidence>
<dbReference type="Pfam" id="PF00395">
    <property type="entry name" value="SLH"/>
    <property type="match status" value="2"/>
</dbReference>
<dbReference type="InterPro" id="IPR000209">
    <property type="entry name" value="Peptidase_S8/S53_dom"/>
</dbReference>
<name>U4QZV0_9FIRM</name>
<dbReference type="Pfam" id="PF00082">
    <property type="entry name" value="Peptidase_S8"/>
    <property type="match status" value="1"/>
</dbReference>
<keyword evidence="5 6" id="KW-0720">Serine protease</keyword>
<dbReference type="InterPro" id="IPR015500">
    <property type="entry name" value="Peptidase_S8_subtilisin-rel"/>
</dbReference>
<keyword evidence="7" id="KW-1133">Transmembrane helix</keyword>
<dbReference type="AlphaFoldDB" id="U4QZV0"/>
<reference evidence="9 10" key="1">
    <citation type="journal article" date="2013" name="Genome Announc.">
        <title>Draft Genome Sequence of the Cellulolytic Bacterium Clostridium papyrosolvens C7 (ATCC 700395).</title>
        <authorList>
            <person name="Zepeda V."/>
            <person name="Dassa B."/>
            <person name="Borovok I."/>
            <person name="Lamed R."/>
            <person name="Bayer E.A."/>
            <person name="Cate J.H."/>
        </authorList>
    </citation>
    <scope>NUCLEOTIDE SEQUENCE [LARGE SCALE GENOMIC DNA]</scope>
    <source>
        <strain evidence="9 10">C7</strain>
    </source>
</reference>
<dbReference type="EMBL" id="ATAY01000063">
    <property type="protein sequence ID" value="EPR10537.1"/>
    <property type="molecule type" value="Genomic_DNA"/>
</dbReference>
<evidence type="ECO:0000259" key="8">
    <source>
        <dbReference type="PROSITE" id="PS51272"/>
    </source>
</evidence>
<dbReference type="InterPro" id="IPR050131">
    <property type="entry name" value="Peptidase_S8_subtilisin-like"/>
</dbReference>
<organism evidence="9 10">
    <name type="scientific">Ruminiclostridium papyrosolvens C7</name>
    <dbReference type="NCBI Taxonomy" id="1330534"/>
    <lineage>
        <taxon>Bacteria</taxon>
        <taxon>Bacillati</taxon>
        <taxon>Bacillota</taxon>
        <taxon>Clostridia</taxon>
        <taxon>Eubacteriales</taxon>
        <taxon>Oscillospiraceae</taxon>
        <taxon>Ruminiclostridium</taxon>
    </lineage>
</organism>
<keyword evidence="2 6" id="KW-0645">Protease</keyword>
<evidence type="ECO:0000313" key="10">
    <source>
        <dbReference type="Proteomes" id="UP000016860"/>
    </source>
</evidence>
<evidence type="ECO:0000256" key="2">
    <source>
        <dbReference type="ARBA" id="ARBA00022670"/>
    </source>
</evidence>